<dbReference type="STRING" id="1742358.GCA_001439605_01261"/>
<dbReference type="InterPro" id="IPR050659">
    <property type="entry name" value="Peptidase_M24B"/>
</dbReference>
<dbReference type="InterPro" id="IPR000994">
    <property type="entry name" value="Pept_M24"/>
</dbReference>
<dbReference type="PRINTS" id="PR00599">
    <property type="entry name" value="MAPEPTIDASE"/>
</dbReference>
<comment type="caution">
    <text evidence="2">The sequence shown here is derived from an EMBL/GenBank/DDBJ whole genome shotgun (WGS) entry which is preliminary data.</text>
</comment>
<dbReference type="SUPFAM" id="SSF55920">
    <property type="entry name" value="Creatinase/aminopeptidase"/>
    <property type="match status" value="1"/>
</dbReference>
<gene>
    <name evidence="2" type="ORF">E0Y62_19195</name>
</gene>
<dbReference type="Proteomes" id="UP000293846">
    <property type="component" value="Unassembled WGS sequence"/>
</dbReference>
<feature type="domain" description="Peptidase M24" evidence="1">
    <location>
        <begin position="161"/>
        <end position="376"/>
    </location>
</feature>
<dbReference type="InterPro" id="IPR001714">
    <property type="entry name" value="Pept_M24_MAP"/>
</dbReference>
<keyword evidence="2" id="KW-0645">Protease</keyword>
<keyword evidence="3" id="KW-1185">Reference proteome</keyword>
<dbReference type="PANTHER" id="PTHR46112">
    <property type="entry name" value="AMINOPEPTIDASE"/>
    <property type="match status" value="1"/>
</dbReference>
<name>A0A4R1AXU4_9BACI</name>
<protein>
    <submittedName>
        <fullName evidence="2">Aminopeptidase P family protein</fullName>
    </submittedName>
</protein>
<evidence type="ECO:0000313" key="2">
    <source>
        <dbReference type="EMBL" id="TCJ02463.1"/>
    </source>
</evidence>
<accession>A0A4R1AXU4</accession>
<organism evidence="2 3">
    <name type="scientific">Cytobacillus praedii</name>
    <dbReference type="NCBI Taxonomy" id="1742358"/>
    <lineage>
        <taxon>Bacteria</taxon>
        <taxon>Bacillati</taxon>
        <taxon>Bacillota</taxon>
        <taxon>Bacilli</taxon>
        <taxon>Bacillales</taxon>
        <taxon>Bacillaceae</taxon>
        <taxon>Cytobacillus</taxon>
    </lineage>
</organism>
<sequence length="409" mass="45467">MEVEKVYQVQKEKLNQALESLREQNIDIWLILTSEGSDPCIPLVTGVGTVGPGVFIVTKEGEKFALCSSIDAQDIEESELFDEVYKHSGSLAVLLAEVVGKINPNKIALNISKEEHLTDGLTAGRYRWLKKTLKDVFEGEYVSSEEFLTLIRSIKSKTEIEHIDKAVKITEAIYKQVFTEMKAGMTEKELGALFVKELEKHKVVNGVDRTLSMPIVLKENIAHRGPGNAVVEEGDLVIFDFSVEVNGYVSDIARTVYFLREGETEPPEEIQAAFSAVHEAISKAALMIKPGVKGHEVDSAARNHYGSLGYPEITHATGHQIGRDVHDGGVLLGPRWKRYGNAPFGELKEGMVFTIEPTLFLDNGIHFIVEENVVVTSDGVKYLTERQDEIICIQTTKKEGKEILEKIPD</sequence>
<dbReference type="OrthoDB" id="9765815at2"/>
<dbReference type="InterPro" id="IPR036005">
    <property type="entry name" value="Creatinase/aminopeptidase-like"/>
</dbReference>
<dbReference type="EMBL" id="SJTH01000032">
    <property type="protein sequence ID" value="TCJ02463.1"/>
    <property type="molecule type" value="Genomic_DNA"/>
</dbReference>
<dbReference type="Gene3D" id="3.40.350.10">
    <property type="entry name" value="Creatinase/prolidase N-terminal domain"/>
    <property type="match status" value="1"/>
</dbReference>
<dbReference type="AlphaFoldDB" id="A0A4R1AXU4"/>
<dbReference type="PANTHER" id="PTHR46112:SF8">
    <property type="entry name" value="CYTOPLASMIC PEPTIDASE PEPQ-RELATED"/>
    <property type="match status" value="1"/>
</dbReference>
<dbReference type="Pfam" id="PF00557">
    <property type="entry name" value="Peptidase_M24"/>
    <property type="match status" value="1"/>
</dbReference>
<keyword evidence="2" id="KW-0031">Aminopeptidase</keyword>
<dbReference type="GO" id="GO:0008235">
    <property type="term" value="F:metalloexopeptidase activity"/>
    <property type="evidence" value="ECO:0007669"/>
    <property type="project" value="UniProtKB-ARBA"/>
</dbReference>
<dbReference type="InterPro" id="IPR029149">
    <property type="entry name" value="Creatin/AminoP/Spt16_N"/>
</dbReference>
<dbReference type="SUPFAM" id="SSF53092">
    <property type="entry name" value="Creatinase/prolidase N-terminal domain"/>
    <property type="match status" value="1"/>
</dbReference>
<evidence type="ECO:0000259" key="1">
    <source>
        <dbReference type="Pfam" id="PF00557"/>
    </source>
</evidence>
<keyword evidence="2" id="KW-0378">Hydrolase</keyword>
<evidence type="ECO:0000313" key="3">
    <source>
        <dbReference type="Proteomes" id="UP000293846"/>
    </source>
</evidence>
<dbReference type="GO" id="GO:0004177">
    <property type="term" value="F:aminopeptidase activity"/>
    <property type="evidence" value="ECO:0007669"/>
    <property type="project" value="UniProtKB-KW"/>
</dbReference>
<dbReference type="Gene3D" id="3.90.230.10">
    <property type="entry name" value="Creatinase/methionine aminopeptidase superfamily"/>
    <property type="match status" value="1"/>
</dbReference>
<proteinExistence type="predicted"/>
<reference evidence="2 3" key="1">
    <citation type="submission" date="2019-03" db="EMBL/GenBank/DDBJ databases">
        <authorList>
            <person name="Jensen L."/>
            <person name="Storgaard J."/>
            <person name="Sulaj E."/>
            <person name="Schramm A."/>
            <person name="Marshall I.P.G."/>
        </authorList>
    </citation>
    <scope>NUCLEOTIDE SEQUENCE [LARGE SCALE GENOMIC DNA]</scope>
    <source>
        <strain evidence="2 3">2017H2G3</strain>
    </source>
</reference>